<evidence type="ECO:0000313" key="2">
    <source>
        <dbReference type="Proteomes" id="UP001501682"/>
    </source>
</evidence>
<gene>
    <name evidence="1" type="ORF">GCM10022292_04840</name>
</gene>
<comment type="caution">
    <text evidence="1">The sequence shown here is derived from an EMBL/GenBank/DDBJ whole genome shotgun (WGS) entry which is preliminary data.</text>
</comment>
<name>A0ABP8CN09_9FLAO</name>
<sequence length="126" mass="13817">MNMQCNEDDNVVVPCGLEVVIDAVAYQAAESHAIDSAIINEDCLALIVSGSGCDASTWLMSLIDSGNVAESFPNQRYLKLTLHNNEDCLAVFNKEENFDLTALRIEGVNEVLLNIEGLEESILYSY</sequence>
<reference evidence="2" key="1">
    <citation type="journal article" date="2019" name="Int. J. Syst. Evol. Microbiol.">
        <title>The Global Catalogue of Microorganisms (GCM) 10K type strain sequencing project: providing services to taxonomists for standard genome sequencing and annotation.</title>
        <authorList>
            <consortium name="The Broad Institute Genomics Platform"/>
            <consortium name="The Broad Institute Genome Sequencing Center for Infectious Disease"/>
            <person name="Wu L."/>
            <person name="Ma J."/>
        </authorList>
    </citation>
    <scope>NUCLEOTIDE SEQUENCE [LARGE SCALE GENOMIC DNA]</scope>
    <source>
        <strain evidence="2">JCM 17633</strain>
    </source>
</reference>
<dbReference type="Proteomes" id="UP001501682">
    <property type="component" value="Unassembled WGS sequence"/>
</dbReference>
<protein>
    <submittedName>
        <fullName evidence="1">Uncharacterized protein</fullName>
    </submittedName>
</protein>
<accession>A0ABP8CN09</accession>
<dbReference type="EMBL" id="BAABCB010000002">
    <property type="protein sequence ID" value="GAA4240810.1"/>
    <property type="molecule type" value="Genomic_DNA"/>
</dbReference>
<organism evidence="1 2">
    <name type="scientific">Winogradskyella damuponensis</name>
    <dbReference type="NCBI Taxonomy" id="943939"/>
    <lineage>
        <taxon>Bacteria</taxon>
        <taxon>Pseudomonadati</taxon>
        <taxon>Bacteroidota</taxon>
        <taxon>Flavobacteriia</taxon>
        <taxon>Flavobacteriales</taxon>
        <taxon>Flavobacteriaceae</taxon>
        <taxon>Winogradskyella</taxon>
    </lineage>
</organism>
<evidence type="ECO:0000313" key="1">
    <source>
        <dbReference type="EMBL" id="GAA4240810.1"/>
    </source>
</evidence>
<proteinExistence type="predicted"/>
<keyword evidence="2" id="KW-1185">Reference proteome</keyword>